<protein>
    <recommendedName>
        <fullName evidence="7">H15 domain-containing protein</fullName>
    </recommendedName>
</protein>
<feature type="compositionally biased region" description="Basic and acidic residues" evidence="6">
    <location>
        <begin position="51"/>
        <end position="88"/>
    </location>
</feature>
<feature type="compositionally biased region" description="Polar residues" evidence="6">
    <location>
        <begin position="215"/>
        <end position="224"/>
    </location>
</feature>
<dbReference type="HOGENOM" id="CLU_886578_0_0_1"/>
<accession>T1IIH0</accession>
<dbReference type="GO" id="GO:0005634">
    <property type="term" value="C:nucleus"/>
    <property type="evidence" value="ECO:0007669"/>
    <property type="project" value="UniProtKB-SubCell"/>
</dbReference>
<dbReference type="GO" id="GO:0000786">
    <property type="term" value="C:nucleosome"/>
    <property type="evidence" value="ECO:0007669"/>
    <property type="project" value="InterPro"/>
</dbReference>
<organism evidence="8 9">
    <name type="scientific">Strigamia maritima</name>
    <name type="common">European centipede</name>
    <name type="synonym">Geophilus maritimus</name>
    <dbReference type="NCBI Taxonomy" id="126957"/>
    <lineage>
        <taxon>Eukaryota</taxon>
        <taxon>Metazoa</taxon>
        <taxon>Ecdysozoa</taxon>
        <taxon>Arthropoda</taxon>
        <taxon>Myriapoda</taxon>
        <taxon>Chilopoda</taxon>
        <taxon>Pleurostigmophora</taxon>
        <taxon>Geophilomorpha</taxon>
        <taxon>Linotaeniidae</taxon>
        <taxon>Strigamia</taxon>
    </lineage>
</organism>
<evidence type="ECO:0000259" key="7">
    <source>
        <dbReference type="PROSITE" id="PS51504"/>
    </source>
</evidence>
<evidence type="ECO:0000313" key="9">
    <source>
        <dbReference type="Proteomes" id="UP000014500"/>
    </source>
</evidence>
<name>T1IIH0_STRMM</name>
<evidence type="ECO:0000256" key="1">
    <source>
        <dbReference type="ARBA" id="ARBA00004123"/>
    </source>
</evidence>
<keyword evidence="3" id="KW-0158">Chromosome</keyword>
<keyword evidence="4" id="KW-0238">DNA-binding</keyword>
<dbReference type="SMART" id="SM00526">
    <property type="entry name" value="H15"/>
    <property type="match status" value="1"/>
</dbReference>
<dbReference type="EnsemblMetazoa" id="SMAR000668-RA">
    <property type="protein sequence ID" value="SMAR000668-PA"/>
    <property type="gene ID" value="SMAR000668"/>
</dbReference>
<reference evidence="9" key="1">
    <citation type="submission" date="2011-05" db="EMBL/GenBank/DDBJ databases">
        <authorList>
            <person name="Richards S.R."/>
            <person name="Qu J."/>
            <person name="Jiang H."/>
            <person name="Jhangiani S.N."/>
            <person name="Agravi P."/>
            <person name="Goodspeed R."/>
            <person name="Gross S."/>
            <person name="Mandapat C."/>
            <person name="Jackson L."/>
            <person name="Mathew T."/>
            <person name="Pu L."/>
            <person name="Thornton R."/>
            <person name="Saada N."/>
            <person name="Wilczek-Boney K.B."/>
            <person name="Lee S."/>
            <person name="Kovar C."/>
            <person name="Wu Y."/>
            <person name="Scherer S.E."/>
            <person name="Worley K.C."/>
            <person name="Muzny D.M."/>
            <person name="Gibbs R."/>
        </authorList>
    </citation>
    <scope>NUCLEOTIDE SEQUENCE</scope>
    <source>
        <strain evidence="9">Brora</strain>
    </source>
</reference>
<feature type="region of interest" description="Disordered" evidence="6">
    <location>
        <begin position="1"/>
        <end position="101"/>
    </location>
</feature>
<sequence>MSDSSDSEIEPSDECDLNDDRKDSRSDSDSITSITRNKRGVKKLYRPSLGSKEKSTDRGTDMSEEPHKPDGHKQDKIDSHKSEMHKTESSSNTSSERKLPTIGEMVQNAILHLKDRKGSSAEAIRKYMVSAYDLNDEGKYSTYLKQYLRKAVNRGDLVQYRGQGGNGAFKLSQALKLQHKKYDHHVHHSSGSLIRHGTRPSRVPARNFSMIHSFKPNSKNQFKSSRFKSDPGKGMMSSRSSSRRMVSFVTPGGHHRNMKPSKGIRQISKNVVAKRGRPPNRDRHSKLGDPSVRLGGKHKKETSAPNIKKSCQKP</sequence>
<dbReference type="GO" id="GO:0006334">
    <property type="term" value="P:nucleosome assembly"/>
    <property type="evidence" value="ECO:0007669"/>
    <property type="project" value="InterPro"/>
</dbReference>
<evidence type="ECO:0000256" key="2">
    <source>
        <dbReference type="ARBA" id="ARBA00004286"/>
    </source>
</evidence>
<evidence type="ECO:0000256" key="6">
    <source>
        <dbReference type="SAM" id="MobiDB-lite"/>
    </source>
</evidence>
<evidence type="ECO:0000256" key="5">
    <source>
        <dbReference type="ARBA" id="ARBA00023242"/>
    </source>
</evidence>
<dbReference type="SUPFAM" id="SSF46785">
    <property type="entry name" value="Winged helix' DNA-binding domain"/>
    <property type="match status" value="1"/>
</dbReference>
<feature type="region of interest" description="Disordered" evidence="6">
    <location>
        <begin position="215"/>
        <end position="314"/>
    </location>
</feature>
<reference evidence="8" key="2">
    <citation type="submission" date="2015-02" db="UniProtKB">
        <authorList>
            <consortium name="EnsemblMetazoa"/>
        </authorList>
    </citation>
    <scope>IDENTIFICATION</scope>
</reference>
<dbReference type="InterPro" id="IPR036388">
    <property type="entry name" value="WH-like_DNA-bd_sf"/>
</dbReference>
<dbReference type="STRING" id="126957.T1IIH0"/>
<feature type="domain" description="H15" evidence="7">
    <location>
        <begin position="98"/>
        <end position="173"/>
    </location>
</feature>
<feature type="compositionally biased region" description="Basic residues" evidence="6">
    <location>
        <begin position="36"/>
        <end position="45"/>
    </location>
</feature>
<feature type="compositionally biased region" description="Acidic residues" evidence="6">
    <location>
        <begin position="1"/>
        <end position="17"/>
    </location>
</feature>
<dbReference type="Pfam" id="PF00538">
    <property type="entry name" value="Linker_histone"/>
    <property type="match status" value="1"/>
</dbReference>
<dbReference type="GO" id="GO:0031492">
    <property type="term" value="F:nucleosomal DNA binding"/>
    <property type="evidence" value="ECO:0007669"/>
    <property type="project" value="TreeGrafter"/>
</dbReference>
<dbReference type="Gene3D" id="1.10.10.10">
    <property type="entry name" value="Winged helix-like DNA-binding domain superfamily/Winged helix DNA-binding domain"/>
    <property type="match status" value="1"/>
</dbReference>
<dbReference type="InterPro" id="IPR005818">
    <property type="entry name" value="Histone_H1/H5_H15"/>
</dbReference>
<dbReference type="eggNOG" id="ENOG502SCVH">
    <property type="taxonomic scope" value="Eukaryota"/>
</dbReference>
<dbReference type="PANTHER" id="PTHR11467">
    <property type="entry name" value="HISTONE H1"/>
    <property type="match status" value="1"/>
</dbReference>
<dbReference type="GO" id="GO:0045910">
    <property type="term" value="P:negative regulation of DNA recombination"/>
    <property type="evidence" value="ECO:0007669"/>
    <property type="project" value="TreeGrafter"/>
</dbReference>
<dbReference type="Proteomes" id="UP000014500">
    <property type="component" value="Unassembled WGS sequence"/>
</dbReference>
<dbReference type="PANTHER" id="PTHR11467:SF36">
    <property type="entry name" value="HISTONE 24-RELATED"/>
    <property type="match status" value="1"/>
</dbReference>
<dbReference type="GO" id="GO:0003690">
    <property type="term" value="F:double-stranded DNA binding"/>
    <property type="evidence" value="ECO:0007669"/>
    <property type="project" value="TreeGrafter"/>
</dbReference>
<feature type="compositionally biased region" description="Basic and acidic residues" evidence="6">
    <location>
        <begin position="18"/>
        <end position="28"/>
    </location>
</feature>
<evidence type="ECO:0000256" key="3">
    <source>
        <dbReference type="ARBA" id="ARBA00022454"/>
    </source>
</evidence>
<keyword evidence="5" id="KW-0539">Nucleus</keyword>
<evidence type="ECO:0000313" key="8">
    <source>
        <dbReference type="EnsemblMetazoa" id="SMAR000668-PA"/>
    </source>
</evidence>
<dbReference type="CDD" id="cd00073">
    <property type="entry name" value="H15"/>
    <property type="match status" value="1"/>
</dbReference>
<feature type="compositionally biased region" description="Low complexity" evidence="6">
    <location>
        <begin position="235"/>
        <end position="245"/>
    </location>
</feature>
<evidence type="ECO:0000256" key="4">
    <source>
        <dbReference type="ARBA" id="ARBA00023125"/>
    </source>
</evidence>
<dbReference type="AlphaFoldDB" id="T1IIH0"/>
<dbReference type="GO" id="GO:0030261">
    <property type="term" value="P:chromosome condensation"/>
    <property type="evidence" value="ECO:0007669"/>
    <property type="project" value="TreeGrafter"/>
</dbReference>
<dbReference type="PROSITE" id="PS51504">
    <property type="entry name" value="H15"/>
    <property type="match status" value="1"/>
</dbReference>
<keyword evidence="9" id="KW-1185">Reference proteome</keyword>
<dbReference type="InterPro" id="IPR036390">
    <property type="entry name" value="WH_DNA-bd_sf"/>
</dbReference>
<proteinExistence type="predicted"/>
<comment type="subcellular location">
    <subcellularLocation>
        <location evidence="2">Chromosome</location>
    </subcellularLocation>
    <subcellularLocation>
        <location evidence="1">Nucleus</location>
    </subcellularLocation>
</comment>
<dbReference type="EMBL" id="AFFK01014262">
    <property type="status" value="NOT_ANNOTATED_CDS"/>
    <property type="molecule type" value="Genomic_DNA"/>
</dbReference>